<sequence>MAYFAAILEMKDASKNQTFRQQHLDYLDNLKEQGKLFAKGPFGDGSGGMVVYIADSMEEARQIAENDPYVVEGVRQLNLREWKI</sequence>
<evidence type="ECO:0000313" key="4">
    <source>
        <dbReference type="Proteomes" id="UP001199916"/>
    </source>
</evidence>
<protein>
    <submittedName>
        <fullName evidence="3">YciI family protein</fullName>
    </submittedName>
</protein>
<evidence type="ECO:0000259" key="2">
    <source>
        <dbReference type="Pfam" id="PF03795"/>
    </source>
</evidence>
<dbReference type="InterPro" id="IPR005545">
    <property type="entry name" value="YCII"/>
</dbReference>
<dbReference type="SUPFAM" id="SSF54909">
    <property type="entry name" value="Dimeric alpha+beta barrel"/>
    <property type="match status" value="1"/>
</dbReference>
<dbReference type="Pfam" id="PF03795">
    <property type="entry name" value="YCII"/>
    <property type="match status" value="1"/>
</dbReference>
<reference evidence="3 4" key="1">
    <citation type="submission" date="2021-11" db="EMBL/GenBank/DDBJ databases">
        <title>Draft genome sequence of Paenibacillus profundus YoMME, a new Gram-positive bacteria with exoelectrogenic properties.</title>
        <authorList>
            <person name="Hubenova Y."/>
            <person name="Hubenova E."/>
            <person name="Manasiev Y."/>
            <person name="Peykov S."/>
            <person name="Mitov M."/>
        </authorList>
    </citation>
    <scope>NUCLEOTIDE SEQUENCE [LARGE SCALE GENOMIC DNA]</scope>
    <source>
        <strain evidence="3 4">YoMME</strain>
    </source>
</reference>
<dbReference type="RefSeq" id="WP_233697273.1">
    <property type="nucleotide sequence ID" value="NZ_JAJNBZ010000011.1"/>
</dbReference>
<comment type="caution">
    <text evidence="3">The sequence shown here is derived from an EMBL/GenBank/DDBJ whole genome shotgun (WGS) entry which is preliminary data.</text>
</comment>
<name>A0ABS8YJ37_9BACL</name>
<evidence type="ECO:0000313" key="3">
    <source>
        <dbReference type="EMBL" id="MCE5170575.1"/>
    </source>
</evidence>
<dbReference type="InterPro" id="IPR011008">
    <property type="entry name" value="Dimeric_a/b-barrel"/>
</dbReference>
<evidence type="ECO:0000256" key="1">
    <source>
        <dbReference type="ARBA" id="ARBA00007689"/>
    </source>
</evidence>
<comment type="similarity">
    <text evidence="1">Belongs to the YciI family.</text>
</comment>
<dbReference type="PANTHER" id="PTHR37828">
    <property type="entry name" value="GSR2449 PROTEIN"/>
    <property type="match status" value="1"/>
</dbReference>
<dbReference type="PANTHER" id="PTHR37828:SF1">
    <property type="entry name" value="YCII-RELATED DOMAIN-CONTAINING PROTEIN"/>
    <property type="match status" value="1"/>
</dbReference>
<proteinExistence type="inferred from homology"/>
<keyword evidence="4" id="KW-1185">Reference proteome</keyword>
<dbReference type="EMBL" id="JAJNBZ010000011">
    <property type="protein sequence ID" value="MCE5170575.1"/>
    <property type="molecule type" value="Genomic_DNA"/>
</dbReference>
<gene>
    <name evidence="3" type="ORF">LQV63_14765</name>
</gene>
<dbReference type="Gene3D" id="3.30.70.1060">
    <property type="entry name" value="Dimeric alpha+beta barrel"/>
    <property type="match status" value="1"/>
</dbReference>
<dbReference type="Proteomes" id="UP001199916">
    <property type="component" value="Unassembled WGS sequence"/>
</dbReference>
<accession>A0ABS8YJ37</accession>
<feature type="domain" description="YCII-related" evidence="2">
    <location>
        <begin position="6"/>
        <end position="83"/>
    </location>
</feature>
<organism evidence="3 4">
    <name type="scientific">Paenibacillus profundus</name>
    <dbReference type="NCBI Taxonomy" id="1173085"/>
    <lineage>
        <taxon>Bacteria</taxon>
        <taxon>Bacillati</taxon>
        <taxon>Bacillota</taxon>
        <taxon>Bacilli</taxon>
        <taxon>Bacillales</taxon>
        <taxon>Paenibacillaceae</taxon>
        <taxon>Paenibacillus</taxon>
    </lineage>
</organism>